<keyword evidence="2" id="KW-1185">Reference proteome</keyword>
<evidence type="ECO:0000313" key="1">
    <source>
        <dbReference type="EMBL" id="QNR24396.1"/>
    </source>
</evidence>
<protein>
    <submittedName>
        <fullName evidence="1">DUF4249 domain-containing protein</fullName>
    </submittedName>
</protein>
<name>A0A7H0VF98_9FLAO</name>
<gene>
    <name evidence="1" type="ORF">H4K34_00735</name>
</gene>
<accession>A0A7H0VF98</accession>
<dbReference type="Pfam" id="PF14054">
    <property type="entry name" value="DUF4249"/>
    <property type="match status" value="1"/>
</dbReference>
<dbReference type="AlphaFoldDB" id="A0A7H0VF98"/>
<sequence>MKKLSYFLPLLALWSCEKELDYELPDPGPQIVIDTRLKSGQGMEVFLSESVYSLSSAEPKSRDDFEAWLYTDDPASPFQLTAEAYNPGYEPQFVYRTPHQVIAGQNYRLVVRGPGFPEATVSERVPGPVEIDTVTYNRTDKEFTFRFKDDGATDDYYMITVNELGADDLVYSSLDLALEFFEFQDFIGDSEFDGRQYGFVSYLKDDDFNGKTRELKVRIEGETSAVFVELRLHHISSSYYRHELTKSAYNYSDGFFSEPSQIYSNVENGYGIMATSASSVRRVQF</sequence>
<evidence type="ECO:0000313" key="2">
    <source>
        <dbReference type="Proteomes" id="UP000516305"/>
    </source>
</evidence>
<dbReference type="KEGG" id="chyd:H4K34_00735"/>
<organism evidence="1 2">
    <name type="scientific">Croceimicrobium hydrocarbonivorans</name>
    <dbReference type="NCBI Taxonomy" id="2761580"/>
    <lineage>
        <taxon>Bacteria</taxon>
        <taxon>Pseudomonadati</taxon>
        <taxon>Bacteroidota</taxon>
        <taxon>Flavobacteriia</taxon>
        <taxon>Flavobacteriales</taxon>
        <taxon>Owenweeksiaceae</taxon>
        <taxon>Croceimicrobium</taxon>
    </lineage>
</organism>
<dbReference type="RefSeq" id="WP_210758923.1">
    <property type="nucleotide sequence ID" value="NZ_CP060139.1"/>
</dbReference>
<dbReference type="InterPro" id="IPR025345">
    <property type="entry name" value="DUF4249"/>
</dbReference>
<proteinExistence type="predicted"/>
<reference evidence="1 2" key="1">
    <citation type="submission" date="2020-08" db="EMBL/GenBank/DDBJ databases">
        <title>Croceimicrobium hydrocarbonivorans gen. nov., sp. nov., a novel marine bacterium isolated from a bacterial consortium that degrades polyethylene terephthalate.</title>
        <authorList>
            <person name="Liu R."/>
        </authorList>
    </citation>
    <scope>NUCLEOTIDE SEQUENCE [LARGE SCALE GENOMIC DNA]</scope>
    <source>
        <strain evidence="1 2">A20-9</strain>
    </source>
</reference>
<dbReference type="EMBL" id="CP060139">
    <property type="protein sequence ID" value="QNR24396.1"/>
    <property type="molecule type" value="Genomic_DNA"/>
</dbReference>
<dbReference type="Proteomes" id="UP000516305">
    <property type="component" value="Chromosome"/>
</dbReference>